<gene>
    <name evidence="3" type="ORF">K8W16_05400</name>
</gene>
<feature type="domain" description="DUF112" evidence="2">
    <location>
        <begin position="20"/>
        <end position="441"/>
    </location>
</feature>
<accession>A0A921AVD6</accession>
<organism evidence="3 4">
    <name type="scientific">Mailhella massiliensis</name>
    <dbReference type="NCBI Taxonomy" id="1903261"/>
    <lineage>
        <taxon>Bacteria</taxon>
        <taxon>Pseudomonadati</taxon>
        <taxon>Thermodesulfobacteriota</taxon>
        <taxon>Desulfovibrionia</taxon>
        <taxon>Desulfovibrionales</taxon>
        <taxon>Desulfovibrionaceae</taxon>
        <taxon>Mailhella</taxon>
    </lineage>
</organism>
<feature type="transmembrane region" description="Helical" evidence="1">
    <location>
        <begin position="20"/>
        <end position="49"/>
    </location>
</feature>
<feature type="transmembrane region" description="Helical" evidence="1">
    <location>
        <begin position="61"/>
        <end position="82"/>
    </location>
</feature>
<evidence type="ECO:0000259" key="2">
    <source>
        <dbReference type="Pfam" id="PF01970"/>
    </source>
</evidence>
<name>A0A921AVD6_9BACT</name>
<feature type="transmembrane region" description="Helical" evidence="1">
    <location>
        <begin position="197"/>
        <end position="218"/>
    </location>
</feature>
<dbReference type="Proteomes" id="UP000698963">
    <property type="component" value="Unassembled WGS sequence"/>
</dbReference>
<feature type="transmembrane region" description="Helical" evidence="1">
    <location>
        <begin position="107"/>
        <end position="133"/>
    </location>
</feature>
<feature type="transmembrane region" description="Helical" evidence="1">
    <location>
        <begin position="357"/>
        <end position="381"/>
    </location>
</feature>
<feature type="non-terminal residue" evidence="3">
    <location>
        <position position="459"/>
    </location>
</feature>
<keyword evidence="1" id="KW-0812">Transmembrane</keyword>
<proteinExistence type="predicted"/>
<reference evidence="3" key="1">
    <citation type="journal article" date="2021" name="PeerJ">
        <title>Extensive microbial diversity within the chicken gut microbiome revealed by metagenomics and culture.</title>
        <authorList>
            <person name="Gilroy R."/>
            <person name="Ravi A."/>
            <person name="Getino M."/>
            <person name="Pursley I."/>
            <person name="Horton D.L."/>
            <person name="Alikhan N.F."/>
            <person name="Baker D."/>
            <person name="Gharbi K."/>
            <person name="Hall N."/>
            <person name="Watson M."/>
            <person name="Adriaenssens E.M."/>
            <person name="Foster-Nyarko E."/>
            <person name="Jarju S."/>
            <person name="Secka A."/>
            <person name="Antonio M."/>
            <person name="Oren A."/>
            <person name="Chaudhuri R.R."/>
            <person name="La Ragione R."/>
            <person name="Hildebrand F."/>
            <person name="Pallen M.J."/>
        </authorList>
    </citation>
    <scope>NUCLEOTIDE SEQUENCE</scope>
    <source>
        <strain evidence="3">ChiGjej2B2-19336</strain>
    </source>
</reference>
<feature type="transmembrane region" description="Helical" evidence="1">
    <location>
        <begin position="167"/>
        <end position="185"/>
    </location>
</feature>
<reference evidence="3" key="2">
    <citation type="submission" date="2021-09" db="EMBL/GenBank/DDBJ databases">
        <authorList>
            <person name="Gilroy R."/>
        </authorList>
    </citation>
    <scope>NUCLEOTIDE SEQUENCE</scope>
    <source>
        <strain evidence="3">ChiGjej2B2-19336</strain>
    </source>
</reference>
<dbReference type="InterPro" id="IPR002823">
    <property type="entry name" value="DUF112_TM"/>
</dbReference>
<evidence type="ECO:0000313" key="3">
    <source>
        <dbReference type="EMBL" id="HJD97062.1"/>
    </source>
</evidence>
<feature type="transmembrane region" description="Helical" evidence="1">
    <location>
        <begin position="439"/>
        <end position="457"/>
    </location>
</feature>
<feature type="transmembrane region" description="Helical" evidence="1">
    <location>
        <begin position="393"/>
        <end position="410"/>
    </location>
</feature>
<keyword evidence="1" id="KW-1133">Transmembrane helix</keyword>
<keyword evidence="1" id="KW-0472">Membrane</keyword>
<sequence>MLESIFTGLGYLLEPATWGWILGGTLLGLVLGIIPGLGSLIGMALFLPFTFKLDIMQAMPFMVALSAVGFTGGSITAVLLGVPGDASNIATMLDGHPMTQKGEGARAIGAALTASLVGGVMATGFAVVMMFAIMPIIMSITSREMVFIILIGLAFISMLGNEGRVKSLISGCLGLMLSCIGMVMVSGEVRFTFDQAFLFEGLPIVPVCFGLFAVPPMVELAMKGSEGTISNVTITSLSIKDTLKGAWDVLRNKFLCLRCAIIGYFFGILPGVGANAAVFLAYGHAKATDKKPESFGTGNVRGVIGPESCNNAKESGSWLTTFALGVPGSSTGAIGLGALMMMGIMPGPGMLTEHLDITFSLLMIVALANIVGFIICFPLVAPLARIAAIPSRILVPLVFIFIVVGTYANRSLMEDIVLLLIFSVIGLIVRRFKYNAGSMLLGYILGTMFENYLFISLQI</sequence>
<dbReference type="AlphaFoldDB" id="A0A921AVD6"/>
<feature type="transmembrane region" description="Helical" evidence="1">
    <location>
        <begin position="322"/>
        <end position="345"/>
    </location>
</feature>
<dbReference type="PANTHER" id="PTHR35342">
    <property type="entry name" value="TRICARBOXYLIC TRANSPORT PROTEIN"/>
    <property type="match status" value="1"/>
</dbReference>
<dbReference type="Pfam" id="PF01970">
    <property type="entry name" value="TctA"/>
    <property type="match status" value="1"/>
</dbReference>
<feature type="transmembrane region" description="Helical" evidence="1">
    <location>
        <begin position="261"/>
        <end position="282"/>
    </location>
</feature>
<feature type="transmembrane region" description="Helical" evidence="1">
    <location>
        <begin position="145"/>
        <end position="161"/>
    </location>
</feature>
<comment type="caution">
    <text evidence="3">The sequence shown here is derived from an EMBL/GenBank/DDBJ whole genome shotgun (WGS) entry which is preliminary data.</text>
</comment>
<evidence type="ECO:0000313" key="4">
    <source>
        <dbReference type="Proteomes" id="UP000698963"/>
    </source>
</evidence>
<dbReference type="PANTHER" id="PTHR35342:SF5">
    <property type="entry name" value="TRICARBOXYLIC TRANSPORT PROTEIN"/>
    <property type="match status" value="1"/>
</dbReference>
<evidence type="ECO:0000256" key="1">
    <source>
        <dbReference type="SAM" id="Phobius"/>
    </source>
</evidence>
<dbReference type="RefSeq" id="WP_304121878.1">
    <property type="nucleotide sequence ID" value="NZ_DYZA01000103.1"/>
</dbReference>
<dbReference type="EMBL" id="DYZA01000103">
    <property type="protein sequence ID" value="HJD97062.1"/>
    <property type="molecule type" value="Genomic_DNA"/>
</dbReference>
<protein>
    <submittedName>
        <fullName evidence="3">Tripartite tricarboxylate transporter permease</fullName>
    </submittedName>
</protein>
<feature type="transmembrane region" description="Helical" evidence="1">
    <location>
        <begin position="416"/>
        <end position="432"/>
    </location>
</feature>